<dbReference type="EMBL" id="BAABME010011989">
    <property type="protein sequence ID" value="GAA0184565.1"/>
    <property type="molecule type" value="Genomic_DNA"/>
</dbReference>
<sequence length="90" mass="9609">MGNPQLGLSMWIPLIRYDSTRLWASDVVFRDRDNYPANLPALGNTTDDINSLLTGSSTPAAVPSSTEGSASQSADDQGKNSDALPAFIEH</sequence>
<protein>
    <submittedName>
        <fullName evidence="2">Uncharacterized protein</fullName>
    </submittedName>
</protein>
<reference evidence="2 3" key="1">
    <citation type="submission" date="2024-01" db="EMBL/GenBank/DDBJ databases">
        <title>The complete chloroplast genome sequence of Lithospermum erythrorhizon: insights into the phylogenetic relationship among Boraginaceae species and the maternal lineages of purple gromwells.</title>
        <authorList>
            <person name="Okada T."/>
            <person name="Watanabe K."/>
        </authorList>
    </citation>
    <scope>NUCLEOTIDE SEQUENCE [LARGE SCALE GENOMIC DNA]</scope>
</reference>
<feature type="region of interest" description="Disordered" evidence="1">
    <location>
        <begin position="50"/>
        <end position="90"/>
    </location>
</feature>
<dbReference type="Proteomes" id="UP001454036">
    <property type="component" value="Unassembled WGS sequence"/>
</dbReference>
<proteinExistence type="predicted"/>
<evidence type="ECO:0000313" key="2">
    <source>
        <dbReference type="EMBL" id="GAA0184565.1"/>
    </source>
</evidence>
<dbReference type="AlphaFoldDB" id="A0AAV3RVQ8"/>
<gene>
    <name evidence="2" type="ORF">LIER_31853</name>
</gene>
<keyword evidence="3" id="KW-1185">Reference proteome</keyword>
<accession>A0AAV3RVQ8</accession>
<name>A0AAV3RVQ8_LITER</name>
<comment type="caution">
    <text evidence="2">The sequence shown here is derived from an EMBL/GenBank/DDBJ whole genome shotgun (WGS) entry which is preliminary data.</text>
</comment>
<organism evidence="2 3">
    <name type="scientific">Lithospermum erythrorhizon</name>
    <name type="common">Purple gromwell</name>
    <name type="synonym">Lithospermum officinale var. erythrorhizon</name>
    <dbReference type="NCBI Taxonomy" id="34254"/>
    <lineage>
        <taxon>Eukaryota</taxon>
        <taxon>Viridiplantae</taxon>
        <taxon>Streptophyta</taxon>
        <taxon>Embryophyta</taxon>
        <taxon>Tracheophyta</taxon>
        <taxon>Spermatophyta</taxon>
        <taxon>Magnoliopsida</taxon>
        <taxon>eudicotyledons</taxon>
        <taxon>Gunneridae</taxon>
        <taxon>Pentapetalae</taxon>
        <taxon>asterids</taxon>
        <taxon>lamiids</taxon>
        <taxon>Boraginales</taxon>
        <taxon>Boraginaceae</taxon>
        <taxon>Boraginoideae</taxon>
        <taxon>Lithospermeae</taxon>
        <taxon>Lithospermum</taxon>
    </lineage>
</organism>
<feature type="compositionally biased region" description="Polar residues" evidence="1">
    <location>
        <begin position="50"/>
        <end position="75"/>
    </location>
</feature>
<evidence type="ECO:0000256" key="1">
    <source>
        <dbReference type="SAM" id="MobiDB-lite"/>
    </source>
</evidence>
<evidence type="ECO:0000313" key="3">
    <source>
        <dbReference type="Proteomes" id="UP001454036"/>
    </source>
</evidence>